<dbReference type="RefSeq" id="WP_201876694.1">
    <property type="nucleotide sequence ID" value="NZ_JAERRF010000012.1"/>
</dbReference>
<dbReference type="InterPro" id="IPR012341">
    <property type="entry name" value="6hp_glycosidase-like_sf"/>
</dbReference>
<dbReference type="EMBL" id="JAERRF010000012">
    <property type="protein sequence ID" value="MBL1099278.1"/>
    <property type="molecule type" value="Genomic_DNA"/>
</dbReference>
<dbReference type="Pfam" id="PF21307">
    <property type="entry name" value="Glyco_hydro_95_C"/>
    <property type="match status" value="1"/>
</dbReference>
<protein>
    <submittedName>
        <fullName evidence="5">Glycoside hydrolase N-terminal domain-containing protein</fullName>
    </submittedName>
</protein>
<dbReference type="InterPro" id="IPR027414">
    <property type="entry name" value="GH95_N_dom"/>
</dbReference>
<evidence type="ECO:0000256" key="1">
    <source>
        <dbReference type="SAM" id="Phobius"/>
    </source>
</evidence>
<dbReference type="GO" id="GO:0016787">
    <property type="term" value="F:hydrolase activity"/>
    <property type="evidence" value="ECO:0007669"/>
    <property type="project" value="UniProtKB-KW"/>
</dbReference>
<dbReference type="PROSITE" id="PS51318">
    <property type="entry name" value="TAT"/>
    <property type="match status" value="1"/>
</dbReference>
<proteinExistence type="predicted"/>
<keyword evidence="6" id="KW-1185">Reference proteome</keyword>
<organism evidence="5 6">
    <name type="scientific">Streptomyces coffeae</name>
    <dbReference type="NCBI Taxonomy" id="621382"/>
    <lineage>
        <taxon>Bacteria</taxon>
        <taxon>Bacillati</taxon>
        <taxon>Actinomycetota</taxon>
        <taxon>Actinomycetes</taxon>
        <taxon>Kitasatosporales</taxon>
        <taxon>Streptomycetaceae</taxon>
        <taxon>Streptomyces</taxon>
    </lineage>
</organism>
<feature type="domain" description="Glycosyl hydrolase family 95 catalytic" evidence="4">
    <location>
        <begin position="302"/>
        <end position="721"/>
    </location>
</feature>
<evidence type="ECO:0000259" key="2">
    <source>
        <dbReference type="Pfam" id="PF14498"/>
    </source>
</evidence>
<dbReference type="Pfam" id="PF14498">
    <property type="entry name" value="Glyco_hyd_65N_2"/>
    <property type="match status" value="2"/>
</dbReference>
<keyword evidence="1" id="KW-0472">Membrane</keyword>
<dbReference type="Pfam" id="PF22124">
    <property type="entry name" value="Glyco_hydro_95_cat"/>
    <property type="match status" value="1"/>
</dbReference>
<dbReference type="Gene3D" id="2.60.40.1180">
    <property type="entry name" value="Golgi alpha-mannosidase II"/>
    <property type="match status" value="1"/>
</dbReference>
<dbReference type="InterPro" id="IPR006311">
    <property type="entry name" value="TAT_signal"/>
</dbReference>
<dbReference type="InterPro" id="IPR054363">
    <property type="entry name" value="GH95_cat"/>
</dbReference>
<keyword evidence="1" id="KW-0812">Transmembrane</keyword>
<dbReference type="PANTHER" id="PTHR31084:SF3">
    <property type="entry name" value="ALPHA-FUCOSIDASE A"/>
    <property type="match status" value="1"/>
</dbReference>
<dbReference type="PIRSF" id="PIRSF007663">
    <property type="entry name" value="UCP007663"/>
    <property type="match status" value="1"/>
</dbReference>
<feature type="domain" description="Glycosyl hydrolase family 95 N-terminal" evidence="2">
    <location>
        <begin position="61"/>
        <end position="111"/>
    </location>
</feature>
<comment type="caution">
    <text evidence="5">The sequence shown here is derived from an EMBL/GenBank/DDBJ whole genome shotgun (WGS) entry which is preliminary data.</text>
</comment>
<dbReference type="PANTHER" id="PTHR31084">
    <property type="entry name" value="ALPHA-L-FUCOSIDASE 2"/>
    <property type="match status" value="1"/>
</dbReference>
<dbReference type="InterPro" id="IPR008928">
    <property type="entry name" value="6-hairpin_glycosidase_sf"/>
</dbReference>
<dbReference type="Proteomes" id="UP000634229">
    <property type="component" value="Unassembled WGS sequence"/>
</dbReference>
<accession>A0ABS1NGV3</accession>
<dbReference type="InterPro" id="IPR016518">
    <property type="entry name" value="Alpha-L-fucosidase"/>
</dbReference>
<keyword evidence="5" id="KW-0378">Hydrolase</keyword>
<evidence type="ECO:0000259" key="3">
    <source>
        <dbReference type="Pfam" id="PF21307"/>
    </source>
</evidence>
<dbReference type="Gene3D" id="1.50.10.10">
    <property type="match status" value="1"/>
</dbReference>
<evidence type="ECO:0000313" key="6">
    <source>
        <dbReference type="Proteomes" id="UP000634229"/>
    </source>
</evidence>
<dbReference type="Gene3D" id="2.70.98.50">
    <property type="entry name" value="putative glycoside hydrolase family protein from bacillus halodurans"/>
    <property type="match status" value="1"/>
</dbReference>
<name>A0ABS1NGV3_9ACTN</name>
<feature type="domain" description="Alpha fucosidase A-like C-terminal" evidence="3">
    <location>
        <begin position="724"/>
        <end position="788"/>
    </location>
</feature>
<evidence type="ECO:0000313" key="5">
    <source>
        <dbReference type="EMBL" id="MBL1099278.1"/>
    </source>
</evidence>
<dbReference type="InterPro" id="IPR049053">
    <property type="entry name" value="AFCA-like_C"/>
</dbReference>
<feature type="domain" description="Glycosyl hydrolase family 95 N-terminal" evidence="2">
    <location>
        <begin position="137"/>
        <end position="271"/>
    </location>
</feature>
<feature type="transmembrane region" description="Helical" evidence="1">
    <location>
        <begin position="20"/>
        <end position="38"/>
    </location>
</feature>
<reference evidence="5 6" key="1">
    <citation type="submission" date="2021-01" db="EMBL/GenBank/DDBJ databases">
        <title>WGS of actinomycetes isolated from Thailand.</title>
        <authorList>
            <person name="Thawai C."/>
        </authorList>
    </citation>
    <scope>NUCLEOTIDE SEQUENCE [LARGE SCALE GENOMIC DNA]</scope>
    <source>
        <strain evidence="5 6">CA1R205</strain>
    </source>
</reference>
<evidence type="ECO:0000259" key="4">
    <source>
        <dbReference type="Pfam" id="PF22124"/>
    </source>
</evidence>
<dbReference type="SUPFAM" id="SSF48208">
    <property type="entry name" value="Six-hairpin glycosidases"/>
    <property type="match status" value="1"/>
</dbReference>
<sequence length="807" mass="86647">MSEQPRHRDEHRTTSRRTFLGLSTGVGAGLALGGLPVFRAMASPSRPSAPSLVAADEATTLWYPKPGTEAHIIQEGLAVGNGRFGALVTGDPAKDVLFLTDATLWTGGLNDTLDSGGQFPYESEKFGTLSLLAKAYVSVPAHTSTAISGYRRQLDLSNGYVSASYQHSGATYTREVYASHPDDVVVVRLKQSGGGSYTGSVALNGTHGESTGSDSAPGSASFGGTLGNGLVYGAVVTATGTGGKVSVDGGQVRFDGCSEVLIVIAGGTNYVPDPSKGYQDPAVDPKSVAREKATAAAKESGDALLATHVEDYRKLYGAMTVDLGTSTEEQRGKDTAGRLAARAADGAAPDPELEAAYLQFARYLTISSSRGSVPSNLQGLWLDRNDPDWMADYHTDINVQMNYWFPDRAGLGACFEPLADYLLAQVPVWTRTTQALFNDTRNRFRNSSGKVAGWTTAISHNISGGLGWYWHPAGNAWLCNSVFEHYEFTQDTEYLSKIYPLLKGACQFWEARLITTTVTDPDGGTREVLIDDKDWSPEHGPEDAKGITYAQELVWQLFQNYRVAAQELGVDPRYASTIAGLQRRLHLPVVSPKTGWLEEWMSPDNLGETTHRHLSPLVGLFPGDRLTSQDMPGDIADGVTKLLTARGMNSFGWGMAWRALCWARLKDAARAYQGFLTPLRPSKDNSNGTAINFFDMYALGDRATFQIDANFGVPTAALEMLLYSRPGLIELLPALPSAWAARGNVTGIGARGGFTIDLAWADGQVTSATVHSARGGRTTVAYGKWTRKVTLAAGESTTLTPPPRAAQ</sequence>
<gene>
    <name evidence="5" type="ORF">JK363_21950</name>
</gene>
<dbReference type="InterPro" id="IPR013780">
    <property type="entry name" value="Glyco_hydro_b"/>
</dbReference>
<keyword evidence="1" id="KW-1133">Transmembrane helix</keyword>